<reference evidence="2 3" key="1">
    <citation type="journal article" date="2014" name="Genome Announc.">
        <title>Draft genome sequence of the pathogenic fungus Scedosporium apiospermum.</title>
        <authorList>
            <person name="Vandeputte P."/>
            <person name="Ghamrawi S."/>
            <person name="Rechenmann M."/>
            <person name="Iltis A."/>
            <person name="Giraud S."/>
            <person name="Fleury M."/>
            <person name="Thornton C."/>
            <person name="Delhaes L."/>
            <person name="Meyer W."/>
            <person name="Papon N."/>
            <person name="Bouchara J.P."/>
        </authorList>
    </citation>
    <scope>NUCLEOTIDE SEQUENCE [LARGE SCALE GENOMIC DNA]</scope>
    <source>
        <strain evidence="2 3">IHEM 14462</strain>
    </source>
</reference>
<feature type="compositionally biased region" description="Low complexity" evidence="1">
    <location>
        <begin position="316"/>
        <end position="328"/>
    </location>
</feature>
<dbReference type="RefSeq" id="XP_016645922.1">
    <property type="nucleotide sequence ID" value="XM_016783648.1"/>
</dbReference>
<evidence type="ECO:0000256" key="1">
    <source>
        <dbReference type="SAM" id="MobiDB-lite"/>
    </source>
</evidence>
<feature type="compositionally biased region" description="Low complexity" evidence="1">
    <location>
        <begin position="131"/>
        <end position="140"/>
    </location>
</feature>
<dbReference type="OrthoDB" id="5320532at2759"/>
<protein>
    <recommendedName>
        <fullName evidence="4">Anaphase-promoting complex, subunit 15/MND2</fullName>
    </recommendedName>
</protein>
<feature type="compositionally biased region" description="Acidic residues" evidence="1">
    <location>
        <begin position="186"/>
        <end position="199"/>
    </location>
</feature>
<evidence type="ECO:0000313" key="2">
    <source>
        <dbReference type="EMBL" id="KEZ46123.1"/>
    </source>
</evidence>
<gene>
    <name evidence="2" type="ORF">SAPIO_CDS0982</name>
</gene>
<feature type="compositionally biased region" description="Acidic residues" evidence="1">
    <location>
        <begin position="269"/>
        <end position="283"/>
    </location>
</feature>
<feature type="compositionally biased region" description="Acidic residues" evidence="1">
    <location>
        <begin position="236"/>
        <end position="249"/>
    </location>
</feature>
<name>A0A084GFL1_PSEDA</name>
<dbReference type="HOGENOM" id="CLU_045844_0_0_1"/>
<dbReference type="Pfam" id="PF05841">
    <property type="entry name" value="Apc15p"/>
    <property type="match status" value="1"/>
</dbReference>
<feature type="compositionally biased region" description="Basic and acidic residues" evidence="1">
    <location>
        <begin position="219"/>
        <end position="235"/>
    </location>
</feature>
<proteinExistence type="predicted"/>
<evidence type="ECO:0008006" key="4">
    <source>
        <dbReference type="Google" id="ProtNLM"/>
    </source>
</evidence>
<dbReference type="Proteomes" id="UP000028545">
    <property type="component" value="Unassembled WGS sequence"/>
</dbReference>
<organism evidence="2 3">
    <name type="scientific">Pseudallescheria apiosperma</name>
    <name type="common">Scedosporium apiospermum</name>
    <dbReference type="NCBI Taxonomy" id="563466"/>
    <lineage>
        <taxon>Eukaryota</taxon>
        <taxon>Fungi</taxon>
        <taxon>Dikarya</taxon>
        <taxon>Ascomycota</taxon>
        <taxon>Pezizomycotina</taxon>
        <taxon>Sordariomycetes</taxon>
        <taxon>Hypocreomycetidae</taxon>
        <taxon>Microascales</taxon>
        <taxon>Microascaceae</taxon>
        <taxon>Scedosporium</taxon>
    </lineage>
</organism>
<comment type="caution">
    <text evidence="2">The sequence shown here is derived from an EMBL/GenBank/DDBJ whole genome shotgun (WGS) entry which is preliminary data.</text>
</comment>
<dbReference type="OMA" id="QEWEHTD"/>
<dbReference type="AlphaFoldDB" id="A0A084GFL1"/>
<feature type="region of interest" description="Disordered" evidence="1">
    <location>
        <begin position="269"/>
        <end position="365"/>
    </location>
</feature>
<feature type="compositionally biased region" description="Acidic residues" evidence="1">
    <location>
        <begin position="141"/>
        <end position="166"/>
    </location>
</feature>
<dbReference type="GeneID" id="27719134"/>
<sequence>MMSLLPDFTPRDPHSLWYTSSRHPHIPPLTGDAANGPNGANPQDPSHRRAGHQHQQHQQYHHHLAVERSQLARLRADEQHMERLRLNVQNFGSGWLKPAGVIKTLHQMREERREQEEHQEALRREALAQELAEAEAAGQEEFAEEEEGMDDVQLDEARDLDDDIPEGDGMSLGFGDSDSEGSSTVPDDEGEGSEADDEELTRREQVQAQNELVTAGMRRTADAFREALARGHADPAEDMYGGEEELDEDGQGHMLDEEDFYQSMVEPGEDMDMDANLDDEIPEAELSGYEHTDSDAELTSSEEEDYSELRMSHQTAALAPPQSPPSLRARGRDEPRVSMDLSSILSRDESSFMESSPAMRGARRP</sequence>
<feature type="region of interest" description="Disordered" evidence="1">
    <location>
        <begin position="131"/>
        <end position="253"/>
    </location>
</feature>
<dbReference type="GO" id="GO:0031145">
    <property type="term" value="P:anaphase-promoting complex-dependent catabolic process"/>
    <property type="evidence" value="ECO:0007669"/>
    <property type="project" value="InterPro"/>
</dbReference>
<dbReference type="VEuPathDB" id="FungiDB:SAPIO_CDS0982"/>
<dbReference type="KEGG" id="sapo:SAPIO_CDS0982"/>
<accession>A0A084GFL1</accession>
<feature type="region of interest" description="Disordered" evidence="1">
    <location>
        <begin position="19"/>
        <end position="55"/>
    </location>
</feature>
<dbReference type="EMBL" id="JOWA01000044">
    <property type="protein sequence ID" value="KEZ46123.1"/>
    <property type="molecule type" value="Genomic_DNA"/>
</dbReference>
<evidence type="ECO:0000313" key="3">
    <source>
        <dbReference type="Proteomes" id="UP000028545"/>
    </source>
</evidence>
<keyword evidence="3" id="KW-1185">Reference proteome</keyword>
<dbReference type="GO" id="GO:0005680">
    <property type="term" value="C:anaphase-promoting complex"/>
    <property type="evidence" value="ECO:0007669"/>
    <property type="project" value="InterPro"/>
</dbReference>
<dbReference type="InterPro" id="IPR008402">
    <property type="entry name" value="APC_su15/mnd2"/>
</dbReference>